<accession>Q5LSW4</accession>
<proteinExistence type="predicted"/>
<evidence type="ECO:0000313" key="1">
    <source>
        <dbReference type="EMBL" id="AAV94937.1"/>
    </source>
</evidence>
<dbReference type="Proteomes" id="UP000001023">
    <property type="component" value="Chromosome"/>
</dbReference>
<reference evidence="1 2" key="1">
    <citation type="journal article" date="2004" name="Nature">
        <title>Genome sequence of Silicibacter pomeroyi reveals adaptations to the marine environment.</title>
        <authorList>
            <person name="Moran M.A."/>
            <person name="Buchan A."/>
            <person name="Gonzalez J.M."/>
            <person name="Heidelberg J.F."/>
            <person name="Whitman W.B."/>
            <person name="Kiene R.P."/>
            <person name="Henriksen J.R."/>
            <person name="King G.M."/>
            <person name="Belas R."/>
            <person name="Fuqua C."/>
            <person name="Brinkac L."/>
            <person name="Lewis M."/>
            <person name="Johri S."/>
            <person name="Weaver B."/>
            <person name="Pai G."/>
            <person name="Eisen J.A."/>
            <person name="Rahe E."/>
            <person name="Sheldon W.M."/>
            <person name="Ye W."/>
            <person name="Miller T.R."/>
            <person name="Carlton J."/>
            <person name="Rasko D.A."/>
            <person name="Paulsen I.T."/>
            <person name="Ren Q."/>
            <person name="Daugherty S.C."/>
            <person name="Deboy R.T."/>
            <person name="Dodson R.J."/>
            <person name="Durkin A.S."/>
            <person name="Madupu R."/>
            <person name="Nelson W.C."/>
            <person name="Sullivan S.A."/>
            <person name="Rosovitz M.J."/>
            <person name="Haft D.H."/>
            <person name="Selengut J."/>
            <person name="Ward N."/>
        </authorList>
    </citation>
    <scope>NUCLEOTIDE SEQUENCE [LARGE SCALE GENOMIC DNA]</scope>
    <source>
        <strain evidence="2">ATCC 700808 / DSM 15171 / DSS-3</strain>
    </source>
</reference>
<dbReference type="STRING" id="246200.SPO1650"/>
<gene>
    <name evidence="1" type="ordered locus">SPO1650</name>
</gene>
<sequence length="36" mass="4101">MTEPIREFETDLLVLGNGPPGSWRHSRRRGRGFAFG</sequence>
<dbReference type="AlphaFoldDB" id="Q5LSW4"/>
<reference evidence="1 2" key="2">
    <citation type="journal article" date="2014" name="Stand. Genomic Sci.">
        <title>An updated genome annotation for the model marine bacterium Ruegeria pomeroyi DSS-3.</title>
        <authorList>
            <person name="Rivers A.R."/>
            <person name="Smith C.B."/>
            <person name="Moran M.A."/>
        </authorList>
    </citation>
    <scope>GENOME REANNOTATION</scope>
    <source>
        <strain evidence="2">ATCC 700808 / DSM 15171 / DSS-3</strain>
    </source>
</reference>
<keyword evidence="2" id="KW-1185">Reference proteome</keyword>
<dbReference type="PaxDb" id="246200-SPO1650"/>
<evidence type="ECO:0000313" key="2">
    <source>
        <dbReference type="Proteomes" id="UP000001023"/>
    </source>
</evidence>
<dbReference type="KEGG" id="sil:SPO1650"/>
<name>Q5LSW4_RUEPO</name>
<protein>
    <submittedName>
        <fullName evidence="1">Uncharacterized protein</fullName>
    </submittedName>
</protein>
<organism evidence="1 2">
    <name type="scientific">Ruegeria pomeroyi (strain ATCC 700808 / DSM 15171 / DSS-3)</name>
    <name type="common">Silicibacter pomeroyi</name>
    <dbReference type="NCBI Taxonomy" id="246200"/>
    <lineage>
        <taxon>Bacteria</taxon>
        <taxon>Pseudomonadati</taxon>
        <taxon>Pseudomonadota</taxon>
        <taxon>Alphaproteobacteria</taxon>
        <taxon>Rhodobacterales</taxon>
        <taxon>Roseobacteraceae</taxon>
        <taxon>Ruegeria</taxon>
    </lineage>
</organism>
<dbReference type="HOGENOM" id="CLU_3358245_0_0_5"/>
<dbReference type="EMBL" id="CP000031">
    <property type="protein sequence ID" value="AAV94937.1"/>
    <property type="molecule type" value="Genomic_DNA"/>
</dbReference>